<reference evidence="2 3" key="1">
    <citation type="submission" date="2018-07" db="EMBL/GenBank/DDBJ databases">
        <title>Genome analysis of Larkinella rosea.</title>
        <authorList>
            <person name="Zhou Z."/>
            <person name="Wang G."/>
        </authorList>
    </citation>
    <scope>NUCLEOTIDE SEQUENCE [LARGE SCALE GENOMIC DNA]</scope>
    <source>
        <strain evidence="3">zzj9</strain>
    </source>
</reference>
<dbReference type="EMBL" id="QOWE01000030">
    <property type="protein sequence ID" value="RCR66191.1"/>
    <property type="molecule type" value="Genomic_DNA"/>
</dbReference>
<organism evidence="2 3">
    <name type="scientific">Larkinella punicea</name>
    <dbReference type="NCBI Taxonomy" id="2315727"/>
    <lineage>
        <taxon>Bacteria</taxon>
        <taxon>Pseudomonadati</taxon>
        <taxon>Bacteroidota</taxon>
        <taxon>Cytophagia</taxon>
        <taxon>Cytophagales</taxon>
        <taxon>Spirosomataceae</taxon>
        <taxon>Larkinella</taxon>
    </lineage>
</organism>
<dbReference type="PANTHER" id="PTHR30595:SF6">
    <property type="entry name" value="SCHLAFEN ALBA-2 DOMAIN-CONTAINING PROTEIN"/>
    <property type="match status" value="1"/>
</dbReference>
<evidence type="ECO:0000313" key="3">
    <source>
        <dbReference type="Proteomes" id="UP000253383"/>
    </source>
</evidence>
<protein>
    <submittedName>
        <fullName evidence="2">Transcriptional regulator</fullName>
    </submittedName>
</protein>
<evidence type="ECO:0000259" key="1">
    <source>
        <dbReference type="Pfam" id="PF04326"/>
    </source>
</evidence>
<name>A0A368JJ89_9BACT</name>
<dbReference type="Gene3D" id="3.30.565.60">
    <property type="match status" value="1"/>
</dbReference>
<dbReference type="InterPro" id="IPR038475">
    <property type="entry name" value="RecG_C_sf"/>
</dbReference>
<dbReference type="InterPro" id="IPR038461">
    <property type="entry name" value="Schlafen_AlbA_2_dom_sf"/>
</dbReference>
<proteinExistence type="predicted"/>
<dbReference type="Gene3D" id="3.30.950.30">
    <property type="entry name" value="Schlafen, AAA domain"/>
    <property type="match status" value="1"/>
</dbReference>
<dbReference type="AlphaFoldDB" id="A0A368JJ89"/>
<feature type="domain" description="Schlafen AlbA-2" evidence="1">
    <location>
        <begin position="15"/>
        <end position="130"/>
    </location>
</feature>
<comment type="caution">
    <text evidence="2">The sequence shown here is derived from an EMBL/GenBank/DDBJ whole genome shotgun (WGS) entry which is preliminary data.</text>
</comment>
<accession>A0A368JJ89</accession>
<dbReference type="RefSeq" id="WP_114409393.1">
    <property type="nucleotide sequence ID" value="NZ_QOWE01000030.1"/>
</dbReference>
<evidence type="ECO:0000313" key="2">
    <source>
        <dbReference type="EMBL" id="RCR66191.1"/>
    </source>
</evidence>
<dbReference type="OrthoDB" id="9807907at2"/>
<dbReference type="InterPro" id="IPR007421">
    <property type="entry name" value="Schlafen_AlbA_2_dom"/>
</dbReference>
<dbReference type="Pfam" id="PF04326">
    <property type="entry name" value="SLFN_AlbA_2"/>
    <property type="match status" value="1"/>
</dbReference>
<keyword evidence="3" id="KW-1185">Reference proteome</keyword>
<gene>
    <name evidence="2" type="ORF">DUE52_27960</name>
</gene>
<dbReference type="Pfam" id="PF13749">
    <property type="entry name" value="HATPase_c_4"/>
    <property type="match status" value="1"/>
</dbReference>
<dbReference type="PANTHER" id="PTHR30595">
    <property type="entry name" value="GLPR-RELATED TRANSCRIPTIONAL REPRESSOR"/>
    <property type="match status" value="1"/>
</dbReference>
<sequence length="398" mass="45022">MLSPDELIKLLSDMESDRIERTISTHNTDKFCEAVCAFSNDFPNHKLPGYLVIGVDDKTGRIININITDELLRNLAAIRDDGNVLPKPAITIQKYDLSAGSVVVVEVFPSFFPPVRYRGRIWIRNGPRKAIATEAEERMLTEKRATSFRSFDSSPAIGSSLNDINVEIFKLIYLPNAIDAETLAANHRELKQQLGSLRLYDVVRDCPTQAGILLLGNNPNYYIQGAYIQYVRFAGNGLDSDVINEQVFSGDLLTTMRELDAFVKNNIENRPISISSLQEEIVRAYPFRAIRELLNNAVMHRDYESNAPIKFYEFNDRIEITNPGGLYGVARPENFPHQNDYRNPVIAEALKIMGYVNRFNRGIATAKSELSANGNPAPEFQYDQPMYFGVKIFKRPTI</sequence>
<dbReference type="Proteomes" id="UP000253383">
    <property type="component" value="Unassembled WGS sequence"/>
</dbReference>